<dbReference type="Proteomes" id="UP000242188">
    <property type="component" value="Unassembled WGS sequence"/>
</dbReference>
<proteinExistence type="inferred from homology"/>
<evidence type="ECO:0000256" key="17">
    <source>
        <dbReference type="SAM" id="MobiDB-lite"/>
    </source>
</evidence>
<dbReference type="PANTHER" id="PTHR46485:SF4">
    <property type="entry name" value="LIM DOMAIN KINASE 1"/>
    <property type="match status" value="1"/>
</dbReference>
<keyword evidence="23" id="KW-1185">Reference proteome</keyword>
<dbReference type="PROSITE" id="PS00107">
    <property type="entry name" value="PROTEIN_KINASE_ATP"/>
    <property type="match status" value="1"/>
</dbReference>
<feature type="compositionally biased region" description="Basic and acidic residues" evidence="17">
    <location>
        <begin position="849"/>
        <end position="870"/>
    </location>
</feature>
<evidence type="ECO:0000256" key="5">
    <source>
        <dbReference type="ARBA" id="ARBA00022527"/>
    </source>
</evidence>
<evidence type="ECO:0000256" key="7">
    <source>
        <dbReference type="ARBA" id="ARBA00022723"/>
    </source>
</evidence>
<protein>
    <recommendedName>
        <fullName evidence="14">LIM domain kinase 1</fullName>
        <ecNumber evidence="3">2.7.11.1</ecNumber>
    </recommendedName>
</protein>
<dbReference type="Pfam" id="PF17820">
    <property type="entry name" value="PDZ_6"/>
    <property type="match status" value="1"/>
</dbReference>
<keyword evidence="12 16" id="KW-0067">ATP-binding</keyword>
<dbReference type="PROSITE" id="PS50106">
    <property type="entry name" value="PDZ"/>
    <property type="match status" value="1"/>
</dbReference>
<feature type="compositionally biased region" description="Low complexity" evidence="17">
    <location>
        <begin position="247"/>
        <end position="270"/>
    </location>
</feature>
<feature type="domain" description="PDZ" evidence="21">
    <location>
        <begin position="146"/>
        <end position="240"/>
    </location>
</feature>
<evidence type="ECO:0000259" key="18">
    <source>
        <dbReference type="PROSITE" id="PS50011"/>
    </source>
</evidence>
<keyword evidence="4" id="KW-0963">Cytoplasm</keyword>
<dbReference type="FunFam" id="3.30.200.20:FF:000038">
    <property type="entry name" value="LIM domain kinase 2"/>
    <property type="match status" value="1"/>
</dbReference>
<keyword evidence="10 22" id="KW-0418">Kinase</keyword>
<feature type="region of interest" description="Disordered" evidence="17">
    <location>
        <begin position="647"/>
        <end position="666"/>
    </location>
</feature>
<evidence type="ECO:0000256" key="4">
    <source>
        <dbReference type="ARBA" id="ARBA00022490"/>
    </source>
</evidence>
<evidence type="ECO:0000256" key="6">
    <source>
        <dbReference type="ARBA" id="ARBA00022679"/>
    </source>
</evidence>
<dbReference type="InterPro" id="IPR011009">
    <property type="entry name" value="Kinase-like_dom_sf"/>
</dbReference>
<evidence type="ECO:0000256" key="11">
    <source>
        <dbReference type="ARBA" id="ARBA00022833"/>
    </source>
</evidence>
<dbReference type="SUPFAM" id="SSF50156">
    <property type="entry name" value="PDZ domain-like"/>
    <property type="match status" value="1"/>
</dbReference>
<evidence type="ECO:0000259" key="20">
    <source>
        <dbReference type="PROSITE" id="PS50081"/>
    </source>
</evidence>
<dbReference type="CDD" id="cd09365">
    <property type="entry name" value="LIM2_LIMK"/>
    <property type="match status" value="1"/>
</dbReference>
<feature type="compositionally biased region" description="Polar residues" evidence="17">
    <location>
        <begin position="837"/>
        <end position="848"/>
    </location>
</feature>
<dbReference type="Gene3D" id="3.30.200.20">
    <property type="entry name" value="Phosphorylase Kinase, domain 1"/>
    <property type="match status" value="1"/>
</dbReference>
<evidence type="ECO:0000313" key="22">
    <source>
        <dbReference type="EMBL" id="OWF36289.1"/>
    </source>
</evidence>
<dbReference type="PROSITE" id="PS50023">
    <property type="entry name" value="LIM_DOMAIN_2"/>
    <property type="match status" value="2"/>
</dbReference>
<dbReference type="InterPro" id="IPR036034">
    <property type="entry name" value="PDZ_sf"/>
</dbReference>
<evidence type="ECO:0000256" key="14">
    <source>
        <dbReference type="ARBA" id="ARBA00040667"/>
    </source>
</evidence>
<dbReference type="InterPro" id="IPR017441">
    <property type="entry name" value="Protein_kinase_ATP_BS"/>
</dbReference>
<evidence type="ECO:0000256" key="2">
    <source>
        <dbReference type="ARBA" id="ARBA00005843"/>
    </source>
</evidence>
<dbReference type="Gene3D" id="2.30.42.10">
    <property type="match status" value="1"/>
</dbReference>
<dbReference type="SMART" id="SM00228">
    <property type="entry name" value="PDZ"/>
    <property type="match status" value="1"/>
</dbReference>
<evidence type="ECO:0000313" key="23">
    <source>
        <dbReference type="Proteomes" id="UP000242188"/>
    </source>
</evidence>
<dbReference type="SUPFAM" id="SSF57716">
    <property type="entry name" value="Glucocorticoid receptor-like (DNA-binding domain)"/>
    <property type="match status" value="3"/>
</dbReference>
<evidence type="ECO:0000256" key="3">
    <source>
        <dbReference type="ARBA" id="ARBA00012513"/>
    </source>
</evidence>
<dbReference type="PROSITE" id="PS50011">
    <property type="entry name" value="PROTEIN_KINASE_DOM"/>
    <property type="match status" value="1"/>
</dbReference>
<dbReference type="InterPro" id="IPR001478">
    <property type="entry name" value="PDZ"/>
</dbReference>
<feature type="domain" description="LIM zinc-binding" evidence="19">
    <location>
        <begin position="71"/>
        <end position="131"/>
    </location>
</feature>
<feature type="domain" description="LIM zinc-binding" evidence="19">
    <location>
        <begin position="11"/>
        <end position="70"/>
    </location>
</feature>
<evidence type="ECO:0000256" key="10">
    <source>
        <dbReference type="ARBA" id="ARBA00022777"/>
    </source>
</evidence>
<dbReference type="EMBL" id="NEDP02076646">
    <property type="protein sequence ID" value="OWF36289.1"/>
    <property type="molecule type" value="Genomic_DNA"/>
</dbReference>
<evidence type="ECO:0000256" key="12">
    <source>
        <dbReference type="ARBA" id="ARBA00022840"/>
    </source>
</evidence>
<name>A0A210PIH6_MIZYE</name>
<dbReference type="GO" id="GO:0030036">
    <property type="term" value="P:actin cytoskeleton organization"/>
    <property type="evidence" value="ECO:0007669"/>
    <property type="project" value="TreeGrafter"/>
</dbReference>
<evidence type="ECO:0000256" key="9">
    <source>
        <dbReference type="ARBA" id="ARBA00022741"/>
    </source>
</evidence>
<dbReference type="Pfam" id="PF07714">
    <property type="entry name" value="PK_Tyr_Ser-Thr"/>
    <property type="match status" value="1"/>
</dbReference>
<dbReference type="PROSITE" id="PS50081">
    <property type="entry name" value="ZF_DAG_PE_2"/>
    <property type="match status" value="1"/>
</dbReference>
<gene>
    <name evidence="22" type="ORF">KP79_PYT15726</name>
</gene>
<evidence type="ECO:0000259" key="21">
    <source>
        <dbReference type="PROSITE" id="PS50106"/>
    </source>
</evidence>
<evidence type="ECO:0000256" key="15">
    <source>
        <dbReference type="PROSITE-ProRule" id="PRU00125"/>
    </source>
</evidence>
<comment type="caution">
    <text evidence="22">The sequence shown here is derived from an EMBL/GenBank/DDBJ whole genome shotgun (WGS) entry which is preliminary data.</text>
</comment>
<dbReference type="GO" id="GO:0005634">
    <property type="term" value="C:nucleus"/>
    <property type="evidence" value="ECO:0007669"/>
    <property type="project" value="TreeGrafter"/>
</dbReference>
<sequence>MSEDVSTERDHTCAGCSQNIDEESYVEALNYDWHPHCFRCSKCNRCLSSWYFERNGRLYCKQDYWTLFGDACNKCTETITGPVMVAGEHKYHPECFVCFNCGSFIGDGETYALVERSKLFCGKCYKAVMSPLGESPGRRKTHCIQLVEIPPTPKAESHGLQYSVEKRMSSLSPRARESLSVSPMIKITDLDQSPELESLQIGDRILEVNGLSVRDSSLEEIDAVLQHTKEVLHLTVEREPSSLMRQSSSDNSTCSPSDSSSPSPTSPASPQFISVNGVNVQRRPKSRLNAKNLSPSRRRSKSPSPIPPSRQKSVDLSRASSLRQQPQTHRVFRASDLIHGEVLGKGFFGQAVKVTHKLTGEVMVLKEMCRFDEETQKTFLKEVSVLRSLDHPNVLQFLGVLYKEKKLNLITEFIAGGTLKELLQDMSKALSWTKRINITKDISNGMAYLHKMDIIHRDLNSSNCFVKQDLTIVVADFGLARVIPAERYRRPDTSATKLTRSAAKRRFQRKKRYTVVGNPYWMAPEMLTGKSYDEKVDLFSFGIVMCEVIGRVFADPDYLPRTLDFGLNAEAFYGKFCTDSSCPSAFFKVAIMCCQMTPDNRPSFEMVTMWFDSLMFHLEHQGALPANLKGDPIQYYFSLKDTLHSKQQDKQISSCPDSGKPRSRRSSLHIIKEKTVDKAPSIEAEDKTKSCVKCGAENKTNMCIKCQDKEQTLITEDVDKPTNSCEKCRKIWKSQTKGDNCENCQSLKHEICAEKDIQKCTLTGNMCDLISGQGSETTEDKSIHNNSVCSFGQVTNDTKDDSSTLSSGPLDSNLNGVYRTMSCEGENKSVMLDTETSFGASNRHSRSSTPDEPRCKKPANDYVKENKSSENDSNLPKDNTSKSSEPVHYSSLNDLEAVTYLQGVNHSPSFVSSCTVTLSVPHAPVMVNNSIVFPGESDEQELTQNEKSPSLNSKPFPHCDQGSYSSTKQDKPNCSPDSPTESYSRRMLFSSPDNSANHTDSFSVLPHSCSSSDDRTASFSLGVHPIDNDASSSFYESGQAEDSLSDESLLDFTSAV</sequence>
<feature type="region of interest" description="Disordered" evidence="17">
    <location>
        <begin position="837"/>
        <end position="887"/>
    </location>
</feature>
<keyword evidence="11 15" id="KW-0862">Zinc</keyword>
<dbReference type="InterPro" id="IPR000719">
    <property type="entry name" value="Prot_kinase_dom"/>
</dbReference>
<dbReference type="Gene3D" id="2.10.110.10">
    <property type="entry name" value="Cysteine Rich Protein"/>
    <property type="match status" value="2"/>
</dbReference>
<dbReference type="InterPro" id="IPR050940">
    <property type="entry name" value="Actin_reg-Ser/Thr_kinase"/>
</dbReference>
<dbReference type="InterPro" id="IPR001245">
    <property type="entry name" value="Ser-Thr/Tyr_kinase_cat_dom"/>
</dbReference>
<feature type="compositionally biased region" description="Polar residues" evidence="17">
    <location>
        <begin position="942"/>
        <end position="953"/>
    </location>
</feature>
<evidence type="ECO:0000256" key="8">
    <source>
        <dbReference type="ARBA" id="ARBA00022737"/>
    </source>
</evidence>
<comment type="subcellular location">
    <subcellularLocation>
        <location evidence="1">Cytoplasm</location>
    </subcellularLocation>
</comment>
<dbReference type="FunFam" id="2.10.110.10:FF:000038">
    <property type="entry name" value="LIM domain kinase 2"/>
    <property type="match status" value="1"/>
</dbReference>
<feature type="compositionally biased region" description="Polar residues" evidence="17">
    <location>
        <begin position="871"/>
        <end position="884"/>
    </location>
</feature>
<keyword evidence="6" id="KW-0808">Transferase</keyword>
<evidence type="ECO:0000259" key="19">
    <source>
        <dbReference type="PROSITE" id="PS50023"/>
    </source>
</evidence>
<dbReference type="PANTHER" id="PTHR46485">
    <property type="entry name" value="LIM DOMAIN KINASE 1"/>
    <property type="match status" value="1"/>
</dbReference>
<dbReference type="InterPro" id="IPR002219">
    <property type="entry name" value="PKC_DAG/PE"/>
</dbReference>
<keyword evidence="5" id="KW-0723">Serine/threonine-protein kinase</keyword>
<keyword evidence="8" id="KW-0677">Repeat</keyword>
<keyword evidence="9 16" id="KW-0547">Nucleotide-binding</keyword>
<dbReference type="SUPFAM" id="SSF56112">
    <property type="entry name" value="Protein kinase-like (PK-like)"/>
    <property type="match status" value="1"/>
</dbReference>
<evidence type="ECO:0000256" key="16">
    <source>
        <dbReference type="PROSITE-ProRule" id="PRU10141"/>
    </source>
</evidence>
<dbReference type="GO" id="GO:0005737">
    <property type="term" value="C:cytoplasm"/>
    <property type="evidence" value="ECO:0007669"/>
    <property type="project" value="UniProtKB-SubCell"/>
</dbReference>
<evidence type="ECO:0000256" key="13">
    <source>
        <dbReference type="ARBA" id="ARBA00023038"/>
    </source>
</evidence>
<keyword evidence="13 15" id="KW-0440">LIM domain</keyword>
<dbReference type="EC" id="2.7.11.1" evidence="3"/>
<comment type="similarity">
    <text evidence="2">Belongs to the protein kinase superfamily. TKL Ser/Thr protein kinase family.</text>
</comment>
<reference evidence="22 23" key="1">
    <citation type="journal article" date="2017" name="Nat. Ecol. Evol.">
        <title>Scallop genome provides insights into evolution of bilaterian karyotype and development.</title>
        <authorList>
            <person name="Wang S."/>
            <person name="Zhang J."/>
            <person name="Jiao W."/>
            <person name="Li J."/>
            <person name="Xun X."/>
            <person name="Sun Y."/>
            <person name="Guo X."/>
            <person name="Huan P."/>
            <person name="Dong B."/>
            <person name="Zhang L."/>
            <person name="Hu X."/>
            <person name="Sun X."/>
            <person name="Wang J."/>
            <person name="Zhao C."/>
            <person name="Wang Y."/>
            <person name="Wang D."/>
            <person name="Huang X."/>
            <person name="Wang R."/>
            <person name="Lv J."/>
            <person name="Li Y."/>
            <person name="Zhang Z."/>
            <person name="Liu B."/>
            <person name="Lu W."/>
            <person name="Hui Y."/>
            <person name="Liang J."/>
            <person name="Zhou Z."/>
            <person name="Hou R."/>
            <person name="Li X."/>
            <person name="Liu Y."/>
            <person name="Li H."/>
            <person name="Ning X."/>
            <person name="Lin Y."/>
            <person name="Zhao L."/>
            <person name="Xing Q."/>
            <person name="Dou J."/>
            <person name="Li Y."/>
            <person name="Mao J."/>
            <person name="Guo H."/>
            <person name="Dou H."/>
            <person name="Li T."/>
            <person name="Mu C."/>
            <person name="Jiang W."/>
            <person name="Fu Q."/>
            <person name="Fu X."/>
            <person name="Miao Y."/>
            <person name="Liu J."/>
            <person name="Yu Q."/>
            <person name="Li R."/>
            <person name="Liao H."/>
            <person name="Li X."/>
            <person name="Kong Y."/>
            <person name="Jiang Z."/>
            <person name="Chourrout D."/>
            <person name="Li R."/>
            <person name="Bao Z."/>
        </authorList>
    </citation>
    <scope>NUCLEOTIDE SEQUENCE [LARGE SCALE GENOMIC DNA]</scope>
    <source>
        <strain evidence="22 23">PY_sf001</strain>
    </source>
</reference>
<dbReference type="GO" id="GO:0046872">
    <property type="term" value="F:metal ion binding"/>
    <property type="evidence" value="ECO:0007669"/>
    <property type="project" value="UniProtKB-KW"/>
</dbReference>
<dbReference type="PROSITE" id="PS00478">
    <property type="entry name" value="LIM_DOMAIN_1"/>
    <property type="match status" value="2"/>
</dbReference>
<dbReference type="SMART" id="SM00132">
    <property type="entry name" value="LIM"/>
    <property type="match status" value="2"/>
</dbReference>
<feature type="binding site" evidence="16">
    <location>
        <position position="366"/>
    </location>
    <ligand>
        <name>ATP</name>
        <dbReference type="ChEBI" id="CHEBI:30616"/>
    </ligand>
</feature>
<feature type="region of interest" description="Disordered" evidence="17">
    <location>
        <begin position="937"/>
        <end position="1056"/>
    </location>
</feature>
<dbReference type="AlphaFoldDB" id="A0A210PIH6"/>
<dbReference type="GO" id="GO:0004674">
    <property type="term" value="F:protein serine/threonine kinase activity"/>
    <property type="evidence" value="ECO:0007669"/>
    <property type="project" value="UniProtKB-KW"/>
</dbReference>
<dbReference type="Gene3D" id="1.10.510.10">
    <property type="entry name" value="Transferase(Phosphotransferase) domain 1"/>
    <property type="match status" value="1"/>
</dbReference>
<evidence type="ECO:0000256" key="1">
    <source>
        <dbReference type="ARBA" id="ARBA00004496"/>
    </source>
</evidence>
<feature type="region of interest" description="Disordered" evidence="17">
    <location>
        <begin position="236"/>
        <end position="326"/>
    </location>
</feature>
<dbReference type="Pfam" id="PF00412">
    <property type="entry name" value="LIM"/>
    <property type="match status" value="2"/>
</dbReference>
<dbReference type="FunFam" id="2.10.110.10:FF:000082">
    <property type="entry name" value="LIM domain kinase 1"/>
    <property type="match status" value="1"/>
</dbReference>
<organism evidence="22 23">
    <name type="scientific">Mizuhopecten yessoensis</name>
    <name type="common">Japanese scallop</name>
    <name type="synonym">Patinopecten yessoensis</name>
    <dbReference type="NCBI Taxonomy" id="6573"/>
    <lineage>
        <taxon>Eukaryota</taxon>
        <taxon>Metazoa</taxon>
        <taxon>Spiralia</taxon>
        <taxon>Lophotrochozoa</taxon>
        <taxon>Mollusca</taxon>
        <taxon>Bivalvia</taxon>
        <taxon>Autobranchia</taxon>
        <taxon>Pteriomorphia</taxon>
        <taxon>Pectinida</taxon>
        <taxon>Pectinoidea</taxon>
        <taxon>Pectinidae</taxon>
        <taxon>Mizuhopecten</taxon>
    </lineage>
</organism>
<dbReference type="GO" id="GO:0005524">
    <property type="term" value="F:ATP binding"/>
    <property type="evidence" value="ECO:0007669"/>
    <property type="project" value="UniProtKB-UniRule"/>
</dbReference>
<dbReference type="InterPro" id="IPR001781">
    <property type="entry name" value="Znf_LIM"/>
</dbReference>
<dbReference type="STRING" id="6573.A0A210PIH6"/>
<accession>A0A210PIH6</accession>
<dbReference type="OrthoDB" id="20134at2759"/>
<feature type="compositionally biased region" description="Polar residues" evidence="17">
    <location>
        <begin position="991"/>
        <end position="1002"/>
    </location>
</feature>
<feature type="compositionally biased region" description="Polar residues" evidence="17">
    <location>
        <begin position="1029"/>
        <end position="1042"/>
    </location>
</feature>
<keyword evidence="7 15" id="KW-0479">Metal-binding</keyword>
<dbReference type="InterPro" id="IPR041489">
    <property type="entry name" value="PDZ_6"/>
</dbReference>
<feature type="domain" description="Phorbol-ester/DAG-type" evidence="20">
    <location>
        <begin position="710"/>
        <end position="760"/>
    </location>
</feature>
<feature type="domain" description="Protein kinase" evidence="18">
    <location>
        <begin position="337"/>
        <end position="611"/>
    </location>
</feature>